<dbReference type="RefSeq" id="WP_191284984.1">
    <property type="nucleotide sequence ID" value="NZ_BNCH01000001.1"/>
</dbReference>
<gene>
    <name evidence="1" type="ORF">GCM10016455_05990</name>
</gene>
<comment type="caution">
    <text evidence="1">The sequence shown here is derived from an EMBL/GenBank/DDBJ whole genome shotgun (WGS) entry which is preliminary data.</text>
</comment>
<keyword evidence="2" id="KW-1185">Reference proteome</keyword>
<proteinExistence type="predicted"/>
<evidence type="ECO:0000313" key="2">
    <source>
        <dbReference type="Proteomes" id="UP000609802"/>
    </source>
</evidence>
<evidence type="ECO:0000313" key="1">
    <source>
        <dbReference type="EMBL" id="GHE88651.1"/>
    </source>
</evidence>
<organism evidence="1 2">
    <name type="scientific">Aliiroseovarius zhejiangensis</name>
    <dbReference type="NCBI Taxonomy" id="1632025"/>
    <lineage>
        <taxon>Bacteria</taxon>
        <taxon>Pseudomonadati</taxon>
        <taxon>Pseudomonadota</taxon>
        <taxon>Alphaproteobacteria</taxon>
        <taxon>Rhodobacterales</taxon>
        <taxon>Paracoccaceae</taxon>
        <taxon>Aliiroseovarius</taxon>
    </lineage>
</organism>
<name>A0ABQ3IMI6_9RHOB</name>
<dbReference type="Proteomes" id="UP000609802">
    <property type="component" value="Unassembled WGS sequence"/>
</dbReference>
<sequence length="109" mass="12229">MDFLIEHKTGDTFDYAFDAFTDDDQPFDLTGWTATSQARDSRGAALVQDLTVTTYPSLFRVQAPAAEVAGWPHGQILTWDLFVVSPDGRKRHTDTIHVKVTRGITRDET</sequence>
<reference evidence="2" key="1">
    <citation type="journal article" date="2019" name="Int. J. Syst. Evol. Microbiol.">
        <title>The Global Catalogue of Microorganisms (GCM) 10K type strain sequencing project: providing services to taxonomists for standard genome sequencing and annotation.</title>
        <authorList>
            <consortium name="The Broad Institute Genomics Platform"/>
            <consortium name="The Broad Institute Genome Sequencing Center for Infectious Disease"/>
            <person name="Wu L."/>
            <person name="Ma J."/>
        </authorList>
    </citation>
    <scope>NUCLEOTIDE SEQUENCE [LARGE SCALE GENOMIC DNA]</scope>
    <source>
        <strain evidence="2">KCTC 42443</strain>
    </source>
</reference>
<dbReference type="EMBL" id="BNCH01000001">
    <property type="protein sequence ID" value="GHE88651.1"/>
    <property type="molecule type" value="Genomic_DNA"/>
</dbReference>
<accession>A0ABQ3IMI6</accession>
<protein>
    <submittedName>
        <fullName evidence="1">Uncharacterized protein</fullName>
    </submittedName>
</protein>